<sequence>MAAASSTCTTACACDVCCGVQFTVDQIFGFLEIYGWILDAYVVDFFQEKLWHRIPKSWRDFFDEITPEELGKWILKESTSNRVWPLSLLALQKFVNISELSRDHRKPIEIKCSAKSLVASENKKDTLDDGKRKAVPGNKRFSNLFSKHVKKKKRYEIDVMSQITSKCGQEAECKGVVDIGAGMGHLARVLAYKYDMNVICVEQNQLLLEGARKWDEQLLASLKKHITDFDGRKPQHVSLQVGVSQSSRRQLSDQLTHMFNEKFDDSNEKYGYGIIGLHPCGDLAAALLKMYASEDDVRFICTVGCCYMKLTLRDSDEIRFPMSDFLGAKRNYPALSYAALEVACHAVEKHCEKLKSKDFGDLKVHAYRAVLEYLLIEKNPSLRHAQLKNTKIGENTTFEEYCKSATVNLEIRDRPTDLDYKRADIKNFLSKWKRVLIFVSLRMAIAPLAESIVLFDRYLYLSELNLSPALKAVFDPRISPRNILLTSIKRIN</sequence>
<keyword evidence="2" id="KW-1185">Reference proteome</keyword>
<protein>
    <submittedName>
        <fullName evidence="1">Uncharacterized protein</fullName>
    </submittedName>
</protein>
<proteinExistence type="predicted"/>
<comment type="caution">
    <text evidence="1">The sequence shown here is derived from an EMBL/GenBank/DDBJ whole genome shotgun (WGS) entry which is preliminary data.</text>
</comment>
<gene>
    <name evidence="1" type="ORF">QAD02_014657</name>
</gene>
<accession>A0ACC2PAT9</accession>
<name>A0ACC2PAT9_9HYME</name>
<dbReference type="Proteomes" id="UP001239111">
    <property type="component" value="Chromosome 2"/>
</dbReference>
<evidence type="ECO:0000313" key="1">
    <source>
        <dbReference type="EMBL" id="KAJ8678870.1"/>
    </source>
</evidence>
<dbReference type="EMBL" id="CM056742">
    <property type="protein sequence ID" value="KAJ8678870.1"/>
    <property type="molecule type" value="Genomic_DNA"/>
</dbReference>
<organism evidence="1 2">
    <name type="scientific">Eretmocerus hayati</name>
    <dbReference type="NCBI Taxonomy" id="131215"/>
    <lineage>
        <taxon>Eukaryota</taxon>
        <taxon>Metazoa</taxon>
        <taxon>Ecdysozoa</taxon>
        <taxon>Arthropoda</taxon>
        <taxon>Hexapoda</taxon>
        <taxon>Insecta</taxon>
        <taxon>Pterygota</taxon>
        <taxon>Neoptera</taxon>
        <taxon>Endopterygota</taxon>
        <taxon>Hymenoptera</taxon>
        <taxon>Apocrita</taxon>
        <taxon>Proctotrupomorpha</taxon>
        <taxon>Chalcidoidea</taxon>
        <taxon>Aphelinidae</taxon>
        <taxon>Aphelininae</taxon>
        <taxon>Eretmocerus</taxon>
    </lineage>
</organism>
<reference evidence="1" key="1">
    <citation type="submission" date="2023-04" db="EMBL/GenBank/DDBJ databases">
        <title>A chromosome-level genome assembly of the parasitoid wasp Eretmocerus hayati.</title>
        <authorList>
            <person name="Zhong Y."/>
            <person name="Liu S."/>
            <person name="Liu Y."/>
        </authorList>
    </citation>
    <scope>NUCLEOTIDE SEQUENCE</scope>
    <source>
        <strain evidence="1">ZJU_SS_LIU_2023</strain>
    </source>
</reference>
<evidence type="ECO:0000313" key="2">
    <source>
        <dbReference type="Proteomes" id="UP001239111"/>
    </source>
</evidence>